<dbReference type="OrthoDB" id="2564812at2759"/>
<feature type="compositionally biased region" description="Polar residues" evidence="1">
    <location>
        <begin position="98"/>
        <end position="113"/>
    </location>
</feature>
<gene>
    <name evidence="3" type="ORF">SODALDRAFT_282703</name>
</gene>
<feature type="compositionally biased region" description="Basic and acidic residues" evidence="1">
    <location>
        <begin position="78"/>
        <end position="88"/>
    </location>
</feature>
<accession>A0A3N2PNC2</accession>
<proteinExistence type="predicted"/>
<dbReference type="RefSeq" id="XP_028463808.1">
    <property type="nucleotide sequence ID" value="XM_028608354.1"/>
</dbReference>
<dbReference type="AlphaFoldDB" id="A0A3N2PNC2"/>
<dbReference type="PANTHER" id="PTHR39460:SF1">
    <property type="entry name" value="C6 TRANSCRIPTION FACTOR"/>
    <property type="match status" value="1"/>
</dbReference>
<dbReference type="PANTHER" id="PTHR39460">
    <property type="entry name" value="EXPRESSED PROTEIN"/>
    <property type="match status" value="1"/>
</dbReference>
<dbReference type="Proteomes" id="UP000272025">
    <property type="component" value="Unassembled WGS sequence"/>
</dbReference>
<organism evidence="3 4">
    <name type="scientific">Sodiomyces alkalinus (strain CBS 110278 / VKM F-3762 / F11)</name>
    <name type="common">Alkaliphilic filamentous fungus</name>
    <dbReference type="NCBI Taxonomy" id="1314773"/>
    <lineage>
        <taxon>Eukaryota</taxon>
        <taxon>Fungi</taxon>
        <taxon>Dikarya</taxon>
        <taxon>Ascomycota</taxon>
        <taxon>Pezizomycotina</taxon>
        <taxon>Sordariomycetes</taxon>
        <taxon>Hypocreomycetidae</taxon>
        <taxon>Glomerellales</taxon>
        <taxon>Plectosphaerellaceae</taxon>
        <taxon>Sodiomyces</taxon>
    </lineage>
</organism>
<feature type="domain" description="DUF7729" evidence="2">
    <location>
        <begin position="137"/>
        <end position="346"/>
    </location>
</feature>
<evidence type="ECO:0000313" key="3">
    <source>
        <dbReference type="EMBL" id="ROT36002.1"/>
    </source>
</evidence>
<protein>
    <recommendedName>
        <fullName evidence="2">DUF7729 domain-containing protein</fullName>
    </recommendedName>
</protein>
<reference evidence="3 4" key="1">
    <citation type="journal article" date="2018" name="Mol. Ecol.">
        <title>The obligate alkalophilic soda-lake fungus Sodiomyces alkalinus has shifted to a protein diet.</title>
        <authorList>
            <person name="Grum-Grzhimaylo A.A."/>
            <person name="Falkoski D.L."/>
            <person name="van den Heuvel J."/>
            <person name="Valero-Jimenez C.A."/>
            <person name="Min B."/>
            <person name="Choi I.G."/>
            <person name="Lipzen A."/>
            <person name="Daum C.G."/>
            <person name="Aanen D.K."/>
            <person name="Tsang A."/>
            <person name="Henrissat B."/>
            <person name="Bilanenko E.N."/>
            <person name="de Vries R.P."/>
            <person name="van Kan J.A.L."/>
            <person name="Grigoriev I.V."/>
            <person name="Debets A.J.M."/>
        </authorList>
    </citation>
    <scope>NUCLEOTIDE SEQUENCE [LARGE SCALE GENOMIC DNA]</scope>
    <source>
        <strain evidence="3 4">F11</strain>
    </source>
</reference>
<name>A0A3N2PNC2_SODAK</name>
<sequence>MSPLLVTSSLSRRPTARRVPTLPWISRLIILTACIASTTAVLLPPEVHPPEITPPVLRSVGDNLVANVATSTLSTDESELRRRQRQNDNDEDDDRSAAPSSLASTDATGTTGVPSAASTLVLSITPPTPSSTEAPAPLPSPFDTVMASTFTSNEETQCPAFLNALLADPEFKKCYPISMLLQGSYSFFNAARTLVSIVRVLDAGCEADVNSCKTFLGNAAQALIQRENCGPDYERSHPVVRQAYLGLTTYEMLYAATCLQNPETSMYCYASAVTNQTNASNVYFYLLPLNMSLPGSATPTCNWCLGETMAILQAASADRAQPIANSYESAARQVNTVCGPEFVNETLPEPSENLAGLHLPPWTFAVTAVALAIPFLLL</sequence>
<evidence type="ECO:0000259" key="2">
    <source>
        <dbReference type="Pfam" id="PF24855"/>
    </source>
</evidence>
<dbReference type="GeneID" id="39576832"/>
<keyword evidence="4" id="KW-1185">Reference proteome</keyword>
<dbReference type="Pfam" id="PF24855">
    <property type="entry name" value="DUF7729"/>
    <property type="match status" value="1"/>
</dbReference>
<evidence type="ECO:0000313" key="4">
    <source>
        <dbReference type="Proteomes" id="UP000272025"/>
    </source>
</evidence>
<evidence type="ECO:0000256" key="1">
    <source>
        <dbReference type="SAM" id="MobiDB-lite"/>
    </source>
</evidence>
<dbReference type="EMBL" id="ML119060">
    <property type="protein sequence ID" value="ROT36002.1"/>
    <property type="molecule type" value="Genomic_DNA"/>
</dbReference>
<feature type="region of interest" description="Disordered" evidence="1">
    <location>
        <begin position="70"/>
        <end position="113"/>
    </location>
</feature>
<dbReference type="InterPro" id="IPR056146">
    <property type="entry name" value="DUF7729"/>
</dbReference>